<dbReference type="AlphaFoldDB" id="A0AAD9ZZE5"/>
<evidence type="ECO:0000256" key="5">
    <source>
        <dbReference type="ARBA" id="ARBA00023242"/>
    </source>
</evidence>
<evidence type="ECO:0000256" key="2">
    <source>
        <dbReference type="ARBA" id="ARBA00023015"/>
    </source>
</evidence>
<dbReference type="Proteomes" id="UP001281410">
    <property type="component" value="Unassembled WGS sequence"/>
</dbReference>
<accession>A0AAD9ZZE5</accession>
<protein>
    <submittedName>
        <fullName evidence="7">Uncharacterized protein</fullName>
    </submittedName>
</protein>
<keyword evidence="3" id="KW-0238">DNA-binding</keyword>
<evidence type="ECO:0000313" key="7">
    <source>
        <dbReference type="EMBL" id="KAK3197853.1"/>
    </source>
</evidence>
<dbReference type="EMBL" id="JANJYJ010000007">
    <property type="protein sequence ID" value="KAK3197853.1"/>
    <property type="molecule type" value="Genomic_DNA"/>
</dbReference>
<evidence type="ECO:0000256" key="1">
    <source>
        <dbReference type="ARBA" id="ARBA00004123"/>
    </source>
</evidence>
<feature type="compositionally biased region" description="Basic residues" evidence="6">
    <location>
        <begin position="63"/>
        <end position="72"/>
    </location>
</feature>
<dbReference type="PANTHER" id="PTHR31541">
    <property type="entry name" value="B3 DOMAIN PLANT PROTEIN-RELATED"/>
    <property type="match status" value="1"/>
</dbReference>
<keyword evidence="2" id="KW-0805">Transcription regulation</keyword>
<gene>
    <name evidence="7" type="ORF">Dsin_021268</name>
</gene>
<evidence type="ECO:0000256" key="3">
    <source>
        <dbReference type="ARBA" id="ARBA00023125"/>
    </source>
</evidence>
<sequence length="311" mass="35705">MVMTLEDLKSIDDESFNRLVKKAEEASNDDEELKLKLMKKAIIKNLVNKLVFTEKEEASPSKIPKKPRRSRRGSVDDKSLVENDKSLKICFCSVQTKERDDHDGGYEEEEAEAEEVIKKPPLKKQRKSDNSKKKKKKMMNYDEKEPGLLDPPPALDIPEDFRNHIERRLNGTDIMLVIEKKLTATDMNKGENRLSVPRKQVRADFLTEEEKQKLEKQPCLKVKNKVGIEVLMIQPCLKETTGLVLKRWDMTKTFSYALIGKWTAAVVENETNQLRTGSLVQLWSFRFPKESSSKLGLGFALVNLNPGEENL</sequence>
<evidence type="ECO:0000256" key="4">
    <source>
        <dbReference type="ARBA" id="ARBA00023163"/>
    </source>
</evidence>
<keyword evidence="5" id="KW-0539">Nucleus</keyword>
<dbReference type="Pfam" id="PF03754">
    <property type="entry name" value="At2g31720-like"/>
    <property type="match status" value="1"/>
</dbReference>
<dbReference type="GO" id="GO:0003677">
    <property type="term" value="F:DNA binding"/>
    <property type="evidence" value="ECO:0007669"/>
    <property type="project" value="UniProtKB-KW"/>
</dbReference>
<keyword evidence="4" id="KW-0804">Transcription</keyword>
<dbReference type="GO" id="GO:0005634">
    <property type="term" value="C:nucleus"/>
    <property type="evidence" value="ECO:0007669"/>
    <property type="project" value="UniProtKB-SubCell"/>
</dbReference>
<keyword evidence="8" id="KW-1185">Reference proteome</keyword>
<feature type="region of interest" description="Disordered" evidence="6">
    <location>
        <begin position="54"/>
        <end position="78"/>
    </location>
</feature>
<name>A0AAD9ZZE5_9ROSI</name>
<reference evidence="7" key="1">
    <citation type="journal article" date="2023" name="Plant J.">
        <title>Genome sequences and population genomics provide insights into the demographic history, inbreeding, and mutation load of two 'living fossil' tree species of Dipteronia.</title>
        <authorList>
            <person name="Feng Y."/>
            <person name="Comes H.P."/>
            <person name="Chen J."/>
            <person name="Zhu S."/>
            <person name="Lu R."/>
            <person name="Zhang X."/>
            <person name="Li P."/>
            <person name="Qiu J."/>
            <person name="Olsen K.M."/>
            <person name="Qiu Y."/>
        </authorList>
    </citation>
    <scope>NUCLEOTIDE SEQUENCE</scope>
    <source>
        <strain evidence="7">NBL</strain>
    </source>
</reference>
<organism evidence="7 8">
    <name type="scientific">Dipteronia sinensis</name>
    <dbReference type="NCBI Taxonomy" id="43782"/>
    <lineage>
        <taxon>Eukaryota</taxon>
        <taxon>Viridiplantae</taxon>
        <taxon>Streptophyta</taxon>
        <taxon>Embryophyta</taxon>
        <taxon>Tracheophyta</taxon>
        <taxon>Spermatophyta</taxon>
        <taxon>Magnoliopsida</taxon>
        <taxon>eudicotyledons</taxon>
        <taxon>Gunneridae</taxon>
        <taxon>Pentapetalae</taxon>
        <taxon>rosids</taxon>
        <taxon>malvids</taxon>
        <taxon>Sapindales</taxon>
        <taxon>Sapindaceae</taxon>
        <taxon>Hippocastanoideae</taxon>
        <taxon>Acereae</taxon>
        <taxon>Dipteronia</taxon>
    </lineage>
</organism>
<dbReference type="InterPro" id="IPR015300">
    <property type="entry name" value="DNA-bd_pseudobarrel_sf"/>
</dbReference>
<dbReference type="PANTHER" id="PTHR31541:SF25">
    <property type="entry name" value="GAMMA-GLIADIN B"/>
    <property type="match status" value="1"/>
</dbReference>
<dbReference type="Gene3D" id="2.40.330.10">
    <property type="entry name" value="DNA-binding pseudobarrel domain"/>
    <property type="match status" value="1"/>
</dbReference>
<feature type="compositionally biased region" description="Basic residues" evidence="6">
    <location>
        <begin position="120"/>
        <end position="138"/>
    </location>
</feature>
<proteinExistence type="predicted"/>
<comment type="caution">
    <text evidence="7">The sequence shown here is derived from an EMBL/GenBank/DDBJ whole genome shotgun (WGS) entry which is preliminary data.</text>
</comment>
<feature type="region of interest" description="Disordered" evidence="6">
    <location>
        <begin position="99"/>
        <end position="154"/>
    </location>
</feature>
<evidence type="ECO:0000256" key="6">
    <source>
        <dbReference type="SAM" id="MobiDB-lite"/>
    </source>
</evidence>
<dbReference type="InterPro" id="IPR005508">
    <property type="entry name" value="At2g31720-like"/>
</dbReference>
<comment type="subcellular location">
    <subcellularLocation>
        <location evidence="1">Nucleus</location>
    </subcellularLocation>
</comment>
<evidence type="ECO:0000313" key="8">
    <source>
        <dbReference type="Proteomes" id="UP001281410"/>
    </source>
</evidence>